<evidence type="ECO:0000313" key="2">
    <source>
        <dbReference type="Proteomes" id="UP000634136"/>
    </source>
</evidence>
<keyword evidence="2" id="KW-1185">Reference proteome</keyword>
<accession>A0A834SR84</accession>
<protein>
    <submittedName>
        <fullName evidence="1">Putative trehalose-phosphate phosphatase J</fullName>
    </submittedName>
</protein>
<name>A0A834SR84_9FABA</name>
<dbReference type="Proteomes" id="UP000634136">
    <property type="component" value="Unassembled WGS sequence"/>
</dbReference>
<gene>
    <name evidence="1" type="ORF">G2W53_040227</name>
</gene>
<comment type="caution">
    <text evidence="1">The sequence shown here is derived from an EMBL/GenBank/DDBJ whole genome shotgun (WGS) entry which is preliminary data.</text>
</comment>
<organism evidence="1 2">
    <name type="scientific">Senna tora</name>
    <dbReference type="NCBI Taxonomy" id="362788"/>
    <lineage>
        <taxon>Eukaryota</taxon>
        <taxon>Viridiplantae</taxon>
        <taxon>Streptophyta</taxon>
        <taxon>Embryophyta</taxon>
        <taxon>Tracheophyta</taxon>
        <taxon>Spermatophyta</taxon>
        <taxon>Magnoliopsida</taxon>
        <taxon>eudicotyledons</taxon>
        <taxon>Gunneridae</taxon>
        <taxon>Pentapetalae</taxon>
        <taxon>rosids</taxon>
        <taxon>fabids</taxon>
        <taxon>Fabales</taxon>
        <taxon>Fabaceae</taxon>
        <taxon>Caesalpinioideae</taxon>
        <taxon>Cassia clade</taxon>
        <taxon>Senna</taxon>
    </lineage>
</organism>
<proteinExistence type="predicted"/>
<evidence type="ECO:0000313" key="1">
    <source>
        <dbReference type="EMBL" id="KAF7808066.1"/>
    </source>
</evidence>
<reference evidence="1" key="1">
    <citation type="submission" date="2020-09" db="EMBL/GenBank/DDBJ databases">
        <title>Genome-Enabled Discovery of Anthraquinone Biosynthesis in Senna tora.</title>
        <authorList>
            <person name="Kang S.-H."/>
            <person name="Pandey R.P."/>
            <person name="Lee C.-M."/>
            <person name="Sim J.-S."/>
            <person name="Jeong J.-T."/>
            <person name="Choi B.-S."/>
            <person name="Jung M."/>
            <person name="Ginzburg D."/>
            <person name="Zhao K."/>
            <person name="Won S.Y."/>
            <person name="Oh T.-J."/>
            <person name="Yu Y."/>
            <person name="Kim N.-H."/>
            <person name="Lee O.R."/>
            <person name="Lee T.-H."/>
            <person name="Bashyal P."/>
            <person name="Kim T.-S."/>
            <person name="Lee W.-H."/>
            <person name="Kawkins C."/>
            <person name="Kim C.-K."/>
            <person name="Kim J.S."/>
            <person name="Ahn B.O."/>
            <person name="Rhee S.Y."/>
            <person name="Sohng J.K."/>
        </authorList>
    </citation>
    <scope>NUCLEOTIDE SEQUENCE</scope>
    <source>
        <tissue evidence="1">Leaf</tissue>
    </source>
</reference>
<dbReference type="EMBL" id="JAAIUW010000012">
    <property type="protein sequence ID" value="KAF7808066.1"/>
    <property type="molecule type" value="Genomic_DNA"/>
</dbReference>
<dbReference type="AlphaFoldDB" id="A0A834SR84"/>
<sequence length="130" mass="14891">MLHHNHHQFPDSSYLSHPLFTVIGSLHGCDFNEDSVSPLSVFVFSGANSNAELISDQSNILRTRVLTLGIRFCLTYEENCGETCKVFSHYHSKRQMYTRCTTLSDWLNYTMLEAMEWISKAQPNSPNTIK</sequence>